<keyword evidence="4" id="KW-1185">Reference proteome</keyword>
<dbReference type="EMBL" id="ASPP01009248">
    <property type="protein sequence ID" value="ETO24386.1"/>
    <property type="molecule type" value="Genomic_DNA"/>
</dbReference>
<evidence type="ECO:0000313" key="4">
    <source>
        <dbReference type="Proteomes" id="UP000023152"/>
    </source>
</evidence>
<keyword evidence="2" id="KW-0812">Transmembrane</keyword>
<organism evidence="3 4">
    <name type="scientific">Reticulomyxa filosa</name>
    <dbReference type="NCBI Taxonomy" id="46433"/>
    <lineage>
        <taxon>Eukaryota</taxon>
        <taxon>Sar</taxon>
        <taxon>Rhizaria</taxon>
        <taxon>Retaria</taxon>
        <taxon>Foraminifera</taxon>
        <taxon>Monothalamids</taxon>
        <taxon>Reticulomyxidae</taxon>
        <taxon>Reticulomyxa</taxon>
    </lineage>
</organism>
<sequence>MEAIKFGKFPIKNMNTFQIDKATTKALAYGIFNEIRLSVRYLSLMNCAFFYENSDGSQTKSGKNNNSNSSSSSSSSSNSNSNSNSNNNNNNNSNGNNNSNSNNNNNSNNNSSRPFGNEPVYFAPLNEQDMNRLDLTHTLPLRPSQHALYWPQELRLSVVRILISFIFILFNLLLLLLLLFVFRLLLNEVSSESAEEKKNQSDEIGLEYDDTDTEYDDTQLYIPNANSQIPGGTVLYFKKVTNDDIGQSAHDADFSAKHTRVSILSSDGYLGPAKPIPQSFSDDFFFSSSSEEENDQKKSKESKGKNSSEITTKKEEPTKMIKTLQRPFGEDILYYAPVTSDDIDMHEDETPRHRLRPSTSQVGLMDGNTPFGFQGASQSKSDINNAANSKNRKENEEKHNNDMDFDKIEDDDDDEMMMMMMTVLIWICNCKMKCGLPMNNPFIHFRNCCRKGE</sequence>
<gene>
    <name evidence="3" type="ORF">RFI_12771</name>
</gene>
<feature type="region of interest" description="Disordered" evidence="1">
    <location>
        <begin position="343"/>
        <end position="408"/>
    </location>
</feature>
<feature type="region of interest" description="Disordered" evidence="1">
    <location>
        <begin position="55"/>
        <end position="121"/>
    </location>
</feature>
<evidence type="ECO:0000256" key="1">
    <source>
        <dbReference type="SAM" id="MobiDB-lite"/>
    </source>
</evidence>
<feature type="compositionally biased region" description="Basic and acidic residues" evidence="1">
    <location>
        <begin position="391"/>
        <end position="406"/>
    </location>
</feature>
<feature type="transmembrane region" description="Helical" evidence="2">
    <location>
        <begin position="161"/>
        <end position="186"/>
    </location>
</feature>
<reference evidence="3 4" key="1">
    <citation type="journal article" date="2013" name="Curr. Biol.">
        <title>The Genome of the Foraminiferan Reticulomyxa filosa.</title>
        <authorList>
            <person name="Glockner G."/>
            <person name="Hulsmann N."/>
            <person name="Schleicher M."/>
            <person name="Noegel A.A."/>
            <person name="Eichinger L."/>
            <person name="Gallinger C."/>
            <person name="Pawlowski J."/>
            <person name="Sierra R."/>
            <person name="Euteneuer U."/>
            <person name="Pillet L."/>
            <person name="Moustafa A."/>
            <person name="Platzer M."/>
            <person name="Groth M."/>
            <person name="Szafranski K."/>
            <person name="Schliwa M."/>
        </authorList>
    </citation>
    <scope>NUCLEOTIDE SEQUENCE [LARGE SCALE GENOMIC DNA]</scope>
</reference>
<feature type="compositionally biased region" description="Basic and acidic residues" evidence="1">
    <location>
        <begin position="295"/>
        <end position="319"/>
    </location>
</feature>
<evidence type="ECO:0000313" key="3">
    <source>
        <dbReference type="EMBL" id="ETO24386.1"/>
    </source>
</evidence>
<dbReference type="AlphaFoldDB" id="X6NEL5"/>
<feature type="non-terminal residue" evidence="3">
    <location>
        <position position="453"/>
    </location>
</feature>
<accession>X6NEL5</accession>
<name>X6NEL5_RETFI</name>
<keyword evidence="2" id="KW-1133">Transmembrane helix</keyword>
<comment type="caution">
    <text evidence="3">The sequence shown here is derived from an EMBL/GenBank/DDBJ whole genome shotgun (WGS) entry which is preliminary data.</text>
</comment>
<dbReference type="Proteomes" id="UP000023152">
    <property type="component" value="Unassembled WGS sequence"/>
</dbReference>
<evidence type="ECO:0000256" key="2">
    <source>
        <dbReference type="SAM" id="Phobius"/>
    </source>
</evidence>
<keyword evidence="2" id="KW-0472">Membrane</keyword>
<protein>
    <submittedName>
        <fullName evidence="3">Uncharacterized protein</fullName>
    </submittedName>
</protein>
<proteinExistence type="predicted"/>
<feature type="compositionally biased region" description="Low complexity" evidence="1">
    <location>
        <begin position="64"/>
        <end position="112"/>
    </location>
</feature>
<feature type="region of interest" description="Disordered" evidence="1">
    <location>
        <begin position="281"/>
        <end position="320"/>
    </location>
</feature>